<feature type="region of interest" description="Disordered" evidence="1">
    <location>
        <begin position="1"/>
        <end position="115"/>
    </location>
</feature>
<feature type="transmembrane region" description="Helical" evidence="2">
    <location>
        <begin position="131"/>
        <end position="148"/>
    </location>
</feature>
<evidence type="ECO:0000259" key="3">
    <source>
        <dbReference type="Pfam" id="PF13360"/>
    </source>
</evidence>
<dbReference type="PANTHER" id="PTHR34512:SF30">
    <property type="entry name" value="OUTER MEMBRANE PROTEIN ASSEMBLY FACTOR BAMB"/>
    <property type="match status" value="1"/>
</dbReference>
<name>A0ABQ2BC73_9MICO</name>
<evidence type="ECO:0000256" key="2">
    <source>
        <dbReference type="SAM" id="Phobius"/>
    </source>
</evidence>
<dbReference type="PANTHER" id="PTHR34512">
    <property type="entry name" value="CELL SURFACE PROTEIN"/>
    <property type="match status" value="1"/>
</dbReference>
<organism evidence="4 5">
    <name type="scientific">Isoptericola cucumis</name>
    <dbReference type="NCBI Taxonomy" id="1776856"/>
    <lineage>
        <taxon>Bacteria</taxon>
        <taxon>Bacillati</taxon>
        <taxon>Actinomycetota</taxon>
        <taxon>Actinomycetes</taxon>
        <taxon>Micrococcales</taxon>
        <taxon>Promicromonosporaceae</taxon>
        <taxon>Isoptericola</taxon>
    </lineage>
</organism>
<sequence length="645" mass="67598">MARRRGGDSDAYTFDLEPEGPEADDPAGGGTGAPANDSADGPAGDPAATGRSGRPWRSSRRVRARGSTRVVAARGGQSSTLLIDLDPDPDLDADAEPPFDDGPDGAGGDGPRDGGLRVAARRVHDVLRGRRLVAVVVVAALALTALVVDTVGDRGRLEALRAAPGGVLDLVDQPRELWRVGAEGDLPGGLAGVLDGVVAVQHRDRLLGIDPADGERRWSARLPDAASGCGPGMDLWSRSFQMASADQIVCVSATGGSGGDADPDVEADTRERSTVTVVDADGTVLASRTVMASHTMLFPGPDGGLVVVRWVGEARTDEPGRDGAERGLERLSVEELMAGDGGPVIEDGYDLQVRLEDAATGEERWSRTVPFDGTVDPSLCVRWSDDGAVSGVELRGGVQTLVRQDLLWVAGCGIDAWLTGDGDRLDRTDDPTTFEGFAVWPLGSGGFVAQEEADPAAAGQDGREPVARLLGPDGERRHALDGSYLVPMSGDGGGQDVQLLRRDDAVVAVDADGEDLWSRDLEAAAFAARTSQVAVVVDEDRAVHGLDLATGEELWSREDLLDGIETAYSRGFSPEVVDAAFTDGRAAVLVVAGGPQADQVHWLAVDVTTGEDLWTERTDGQEWGVHLAVDGHLLRWTPTEIVGLG</sequence>
<accession>A0ABQ2BC73</accession>
<feature type="domain" description="Pyrrolo-quinoline quinone repeat" evidence="3">
    <location>
        <begin position="167"/>
        <end position="371"/>
    </location>
</feature>
<dbReference type="EMBL" id="BMDG01000013">
    <property type="protein sequence ID" value="GGI10961.1"/>
    <property type="molecule type" value="Genomic_DNA"/>
</dbReference>
<dbReference type="Proteomes" id="UP000632535">
    <property type="component" value="Unassembled WGS sequence"/>
</dbReference>
<proteinExistence type="predicted"/>
<gene>
    <name evidence="4" type="ORF">GCM10007368_33830</name>
</gene>
<dbReference type="InterPro" id="IPR015943">
    <property type="entry name" value="WD40/YVTN_repeat-like_dom_sf"/>
</dbReference>
<evidence type="ECO:0000256" key="1">
    <source>
        <dbReference type="SAM" id="MobiDB-lite"/>
    </source>
</evidence>
<dbReference type="Pfam" id="PF13360">
    <property type="entry name" value="PQQ_2"/>
    <property type="match status" value="2"/>
</dbReference>
<comment type="caution">
    <text evidence="4">The sequence shown here is derived from an EMBL/GenBank/DDBJ whole genome shotgun (WGS) entry which is preliminary data.</text>
</comment>
<keyword evidence="2" id="KW-1133">Transmembrane helix</keyword>
<dbReference type="InterPro" id="IPR002372">
    <property type="entry name" value="PQQ_rpt_dom"/>
</dbReference>
<evidence type="ECO:0000313" key="4">
    <source>
        <dbReference type="EMBL" id="GGI10961.1"/>
    </source>
</evidence>
<keyword evidence="2" id="KW-0812">Transmembrane</keyword>
<feature type="compositionally biased region" description="Low complexity" evidence="1">
    <location>
        <begin position="33"/>
        <end position="56"/>
    </location>
</feature>
<feature type="compositionally biased region" description="Acidic residues" evidence="1">
    <location>
        <begin position="85"/>
        <end position="103"/>
    </location>
</feature>
<keyword evidence="2" id="KW-0472">Membrane</keyword>
<feature type="domain" description="Pyrrolo-quinoline quinone repeat" evidence="3">
    <location>
        <begin position="496"/>
        <end position="597"/>
    </location>
</feature>
<reference evidence="5" key="1">
    <citation type="journal article" date="2019" name="Int. J. Syst. Evol. Microbiol.">
        <title>The Global Catalogue of Microorganisms (GCM) 10K type strain sequencing project: providing services to taxonomists for standard genome sequencing and annotation.</title>
        <authorList>
            <consortium name="The Broad Institute Genomics Platform"/>
            <consortium name="The Broad Institute Genome Sequencing Center for Infectious Disease"/>
            <person name="Wu L."/>
            <person name="Ma J."/>
        </authorList>
    </citation>
    <scope>NUCLEOTIDE SEQUENCE [LARGE SCALE GENOMIC DNA]</scope>
    <source>
        <strain evidence="5">CCM 8653</strain>
    </source>
</reference>
<feature type="compositionally biased region" description="Basic residues" evidence="1">
    <location>
        <begin position="57"/>
        <end position="66"/>
    </location>
</feature>
<dbReference type="InterPro" id="IPR011047">
    <property type="entry name" value="Quinoprotein_ADH-like_sf"/>
</dbReference>
<keyword evidence="5" id="KW-1185">Reference proteome</keyword>
<dbReference type="RefSeq" id="WP_188524901.1">
    <property type="nucleotide sequence ID" value="NZ_BMDG01000013.1"/>
</dbReference>
<protein>
    <recommendedName>
        <fullName evidence="3">Pyrrolo-quinoline quinone repeat domain-containing protein</fullName>
    </recommendedName>
</protein>
<dbReference type="SUPFAM" id="SSF50998">
    <property type="entry name" value="Quinoprotein alcohol dehydrogenase-like"/>
    <property type="match status" value="1"/>
</dbReference>
<feature type="compositionally biased region" description="Acidic residues" evidence="1">
    <location>
        <begin position="16"/>
        <end position="25"/>
    </location>
</feature>
<evidence type="ECO:0000313" key="5">
    <source>
        <dbReference type="Proteomes" id="UP000632535"/>
    </source>
</evidence>
<dbReference type="Gene3D" id="2.130.10.10">
    <property type="entry name" value="YVTN repeat-like/Quinoprotein amine dehydrogenase"/>
    <property type="match status" value="1"/>
</dbReference>
<feature type="compositionally biased region" description="Low complexity" evidence="1">
    <location>
        <begin position="67"/>
        <end position="84"/>
    </location>
</feature>